<dbReference type="PANTHER" id="PTHR18964">
    <property type="entry name" value="ROK (REPRESSOR, ORF, KINASE) FAMILY"/>
    <property type="match status" value="1"/>
</dbReference>
<evidence type="ECO:0000313" key="3">
    <source>
        <dbReference type="Proteomes" id="UP001500967"/>
    </source>
</evidence>
<dbReference type="SUPFAM" id="SSF53067">
    <property type="entry name" value="Actin-like ATPase domain"/>
    <property type="match status" value="1"/>
</dbReference>
<organism evidence="2 3">
    <name type="scientific">Cryptosporangium japonicum</name>
    <dbReference type="NCBI Taxonomy" id="80872"/>
    <lineage>
        <taxon>Bacteria</taxon>
        <taxon>Bacillati</taxon>
        <taxon>Actinomycetota</taxon>
        <taxon>Actinomycetes</taxon>
        <taxon>Cryptosporangiales</taxon>
        <taxon>Cryptosporangiaceae</taxon>
        <taxon>Cryptosporangium</taxon>
    </lineage>
</organism>
<dbReference type="EMBL" id="BAAAGX010000016">
    <property type="protein sequence ID" value="GAA0251136.1"/>
    <property type="molecule type" value="Genomic_DNA"/>
</dbReference>
<dbReference type="Gene3D" id="3.30.420.40">
    <property type="match status" value="2"/>
</dbReference>
<evidence type="ECO:0000256" key="1">
    <source>
        <dbReference type="ARBA" id="ARBA00006479"/>
    </source>
</evidence>
<accession>A0ABN0UHV2</accession>
<dbReference type="PANTHER" id="PTHR18964:SF173">
    <property type="entry name" value="GLUCOKINASE"/>
    <property type="match status" value="1"/>
</dbReference>
<comment type="similarity">
    <text evidence="1">Belongs to the ROK (NagC/XylR) family.</text>
</comment>
<dbReference type="InterPro" id="IPR000600">
    <property type="entry name" value="ROK"/>
</dbReference>
<protein>
    <submittedName>
        <fullName evidence="2">ROK family protein</fullName>
    </submittedName>
</protein>
<name>A0ABN0UHV2_9ACTN</name>
<dbReference type="InterPro" id="IPR043129">
    <property type="entry name" value="ATPase_NBD"/>
</dbReference>
<sequence>MQPEPIAPDSPGAVLRLVRSGQAASRSDIARLTHVSASTAATRVEALIGLGFLHETGAGRSRGGRRPRVLELRTDAGVVAAADLGAHHATLAVFDLGGTLLAEHELPMDIADGPERVLGWVVEQVGALAEDRAPLRGLTVGVPGPVDFRAGRVVSPSRMPGWNGADVPALARAFTDVPVLVENDANLMALGEFAASPSEHLVFLKAGSGIGCGVIASGQLHRGARGAAGDISHAPVSDQQDVPCSCGRTGCLDAVASGAALARRLAEAGFDVHGTTDVVRIARDAEPVSARMFRDAGRATADVLATIVNFFNPDTLVLGGQLSQAEPYVANIRSTLYERCLPMAVEKLVIEPSRAGRLAGVIGGGHLMLEHLFDPARVNALVS</sequence>
<dbReference type="InterPro" id="IPR036390">
    <property type="entry name" value="WH_DNA-bd_sf"/>
</dbReference>
<dbReference type="RefSeq" id="WP_344650407.1">
    <property type="nucleotide sequence ID" value="NZ_BAAAGX010000016.1"/>
</dbReference>
<dbReference type="InterPro" id="IPR036388">
    <property type="entry name" value="WH-like_DNA-bd_sf"/>
</dbReference>
<dbReference type="Gene3D" id="1.10.10.10">
    <property type="entry name" value="Winged helix-like DNA-binding domain superfamily/Winged helix DNA-binding domain"/>
    <property type="match status" value="1"/>
</dbReference>
<proteinExistence type="inferred from homology"/>
<reference evidence="2 3" key="1">
    <citation type="journal article" date="2019" name="Int. J. Syst. Evol. Microbiol.">
        <title>The Global Catalogue of Microorganisms (GCM) 10K type strain sequencing project: providing services to taxonomists for standard genome sequencing and annotation.</title>
        <authorList>
            <consortium name="The Broad Institute Genomics Platform"/>
            <consortium name="The Broad Institute Genome Sequencing Center for Infectious Disease"/>
            <person name="Wu L."/>
            <person name="Ma J."/>
        </authorList>
    </citation>
    <scope>NUCLEOTIDE SEQUENCE [LARGE SCALE GENOMIC DNA]</scope>
    <source>
        <strain evidence="2 3">JCM 10425</strain>
    </source>
</reference>
<evidence type="ECO:0000313" key="2">
    <source>
        <dbReference type="EMBL" id="GAA0251136.1"/>
    </source>
</evidence>
<gene>
    <name evidence="2" type="ORF">GCM10009539_40320</name>
</gene>
<keyword evidence="3" id="KW-1185">Reference proteome</keyword>
<dbReference type="SUPFAM" id="SSF46785">
    <property type="entry name" value="Winged helix' DNA-binding domain"/>
    <property type="match status" value="1"/>
</dbReference>
<dbReference type="Pfam" id="PF00480">
    <property type="entry name" value="ROK"/>
    <property type="match status" value="1"/>
</dbReference>
<dbReference type="Proteomes" id="UP001500967">
    <property type="component" value="Unassembled WGS sequence"/>
</dbReference>
<comment type="caution">
    <text evidence="2">The sequence shown here is derived from an EMBL/GenBank/DDBJ whole genome shotgun (WGS) entry which is preliminary data.</text>
</comment>